<reference evidence="4" key="2">
    <citation type="submission" date="2025-09" db="UniProtKB">
        <authorList>
            <consortium name="Ensembl"/>
        </authorList>
    </citation>
    <scope>IDENTIFICATION</scope>
</reference>
<reference evidence="4" key="1">
    <citation type="submission" date="2025-08" db="UniProtKB">
        <authorList>
            <consortium name="Ensembl"/>
        </authorList>
    </citation>
    <scope>IDENTIFICATION</scope>
</reference>
<dbReference type="InterPro" id="IPR026088">
    <property type="entry name" value="Niban-like"/>
</dbReference>
<feature type="coiled-coil region" evidence="2">
    <location>
        <begin position="211"/>
        <end position="238"/>
    </location>
</feature>
<comment type="similarity">
    <text evidence="1">Belongs to the Niban family.</text>
</comment>
<dbReference type="Ensembl" id="ENSACIT00000001196.1">
    <property type="protein sequence ID" value="ENSACIP00000001144.1"/>
    <property type="gene ID" value="ENSACIG00000000951.1"/>
</dbReference>
<evidence type="ECO:0000313" key="5">
    <source>
        <dbReference type="Proteomes" id="UP000261340"/>
    </source>
</evidence>
<evidence type="ECO:0000256" key="1">
    <source>
        <dbReference type="ARBA" id="ARBA00010251"/>
    </source>
</evidence>
<dbReference type="Pfam" id="PF26086">
    <property type="entry name" value="Niban2"/>
    <property type="match status" value="2"/>
</dbReference>
<feature type="domain" description="Niban 1/2/3" evidence="3">
    <location>
        <begin position="264"/>
        <end position="302"/>
    </location>
</feature>
<dbReference type="Proteomes" id="UP000261340">
    <property type="component" value="Unplaced"/>
</dbReference>
<dbReference type="InterPro" id="IPR059060">
    <property type="entry name" value="Niban_1/2/3_dom"/>
</dbReference>
<dbReference type="PANTHER" id="PTHR14392">
    <property type="entry name" value="NIBAN FAMILY MEMBER"/>
    <property type="match status" value="1"/>
</dbReference>
<proteinExistence type="inferred from homology"/>
<evidence type="ECO:0000313" key="4">
    <source>
        <dbReference type="Ensembl" id="ENSACIP00000001144.1"/>
    </source>
</evidence>
<dbReference type="AlphaFoldDB" id="A0A3Q0QPR8"/>
<keyword evidence="5" id="KW-1185">Reference proteome</keyword>
<protein>
    <recommendedName>
        <fullName evidence="3">Niban 1/2/3 domain-containing protein</fullName>
    </recommendedName>
</protein>
<keyword evidence="2" id="KW-0175">Coiled coil</keyword>
<name>A0A3Q0QPR8_AMPCI</name>
<sequence length="492" mass="55997">SVSCRGNMMCTCFCVYPGLADSTFQSFSAFYRQQYSVAYLGHLHQEVEPKREGRVQREHSQTHICNVVAVFVFPGVKEDSSSLVFNPDAFAVHLHLPYRGHTCFLFHQEEERDHFLSSLKTCIRHRNLGKTRTRSFSLQAYTRALRLYRQEKGCYESWEMLLGTEEQVLASQVIEEVLPWLQSQLQSRLKGKKTERIRLWLTAQATYTMVLETLTAGLEALKEECRQTASNNQALIRSNLDQIMSSHSFLEQKVRACVCEEAEKVCSESVAPYMSSILEALTENISAGILGMQRTLHAQMDSFAGFSPNVPTCSDRSYKQVENLTEKLEGLKDRFGLSSTHRLVQSLLFWSSCRTVFVLQLLDSAVYTLEQFLQSSSRLQPSQVPVKLNRATERVLKQLDYDSRVVQRRLYEEALLEITLPTLTRKMDSKWKTVGRPHCCCAPSHSVIGLVMLTLLPFMSGFSVCRSCNSSSSTFSLTTAVSSWFITSTMMF</sequence>
<accession>A0A3Q0QPR8</accession>
<dbReference type="Pfam" id="PF26089">
    <property type="entry name" value="PH_Niban2"/>
    <property type="match status" value="1"/>
</dbReference>
<organism evidence="4 5">
    <name type="scientific">Amphilophus citrinellus</name>
    <name type="common">Midas cichlid</name>
    <name type="synonym">Cichlasoma citrinellum</name>
    <dbReference type="NCBI Taxonomy" id="61819"/>
    <lineage>
        <taxon>Eukaryota</taxon>
        <taxon>Metazoa</taxon>
        <taxon>Chordata</taxon>
        <taxon>Craniata</taxon>
        <taxon>Vertebrata</taxon>
        <taxon>Euteleostomi</taxon>
        <taxon>Actinopterygii</taxon>
        <taxon>Neopterygii</taxon>
        <taxon>Teleostei</taxon>
        <taxon>Neoteleostei</taxon>
        <taxon>Acanthomorphata</taxon>
        <taxon>Ovalentaria</taxon>
        <taxon>Cichlomorphae</taxon>
        <taxon>Cichliformes</taxon>
        <taxon>Cichlidae</taxon>
        <taxon>New World cichlids</taxon>
        <taxon>Cichlasomatinae</taxon>
        <taxon>Heroini</taxon>
        <taxon>Amphilophus</taxon>
    </lineage>
</organism>
<dbReference type="PANTHER" id="PTHR14392:SF3">
    <property type="entry name" value="PROTEIN NIBAN 1"/>
    <property type="match status" value="1"/>
</dbReference>
<evidence type="ECO:0000259" key="3">
    <source>
        <dbReference type="Pfam" id="PF26086"/>
    </source>
</evidence>
<evidence type="ECO:0000256" key="2">
    <source>
        <dbReference type="SAM" id="Coils"/>
    </source>
</evidence>
<feature type="domain" description="Niban 1/2/3" evidence="3">
    <location>
        <begin position="316"/>
        <end position="421"/>
    </location>
</feature>
<dbReference type="GeneTree" id="ENSGT00940000154149"/>